<sequence>MWETRTSTRAIAETWRMGVAPEEIPVGMPHLTLAQVFSALTYYSDHPAEINRYIEQNRIPDELIDPLVKSMFTDASQVCSKGRLIVVEDNNIPLNQQIHKRQTI</sequence>
<evidence type="ECO:0000313" key="1">
    <source>
        <dbReference type="EMBL" id="QKD84927.1"/>
    </source>
</evidence>
<dbReference type="SUPFAM" id="SSF46689">
    <property type="entry name" value="Homeodomain-like"/>
    <property type="match status" value="1"/>
</dbReference>
<dbReference type="KEGG" id="theu:HPC62_12190"/>
<dbReference type="Proteomes" id="UP000505210">
    <property type="component" value="Chromosome"/>
</dbReference>
<dbReference type="PANTHER" id="PTHR34849">
    <property type="entry name" value="SSL5025 PROTEIN"/>
    <property type="match status" value="1"/>
</dbReference>
<proteinExistence type="predicted"/>
<dbReference type="AlphaFoldDB" id="A0A6M8BJ05"/>
<dbReference type="Pfam" id="PF04255">
    <property type="entry name" value="DUF433"/>
    <property type="match status" value="1"/>
</dbReference>
<reference evidence="1 2" key="1">
    <citation type="submission" date="2020-05" db="EMBL/GenBank/DDBJ databases">
        <title>Complete genome sequence of of a novel Thermoleptolyngbya strain isolated from hot springs of Ganzi, Sichuan China.</title>
        <authorList>
            <person name="Tang J."/>
            <person name="Daroch M."/>
            <person name="Li L."/>
            <person name="Waleron K."/>
            <person name="Waleron M."/>
            <person name="Waleron M."/>
        </authorList>
    </citation>
    <scope>NUCLEOTIDE SEQUENCE [LARGE SCALE GENOMIC DNA]</scope>
    <source>
        <strain evidence="1 2">PKUAC-SCTA183</strain>
    </source>
</reference>
<accession>A0A6M8BJ05</accession>
<dbReference type="Gene3D" id="1.10.10.10">
    <property type="entry name" value="Winged helix-like DNA-binding domain superfamily/Winged helix DNA-binding domain"/>
    <property type="match status" value="1"/>
</dbReference>
<dbReference type="InterPro" id="IPR036388">
    <property type="entry name" value="WH-like_DNA-bd_sf"/>
</dbReference>
<dbReference type="InterPro" id="IPR007367">
    <property type="entry name" value="DUF433"/>
</dbReference>
<organism evidence="1 2">
    <name type="scientific">Thermoleptolyngbya sichuanensis A183</name>
    <dbReference type="NCBI Taxonomy" id="2737172"/>
    <lineage>
        <taxon>Bacteria</taxon>
        <taxon>Bacillati</taxon>
        <taxon>Cyanobacteriota</taxon>
        <taxon>Cyanophyceae</taxon>
        <taxon>Oculatellales</taxon>
        <taxon>Oculatellaceae</taxon>
        <taxon>Thermoleptolyngbya</taxon>
        <taxon>Thermoleptolyngbya sichuanensis</taxon>
    </lineage>
</organism>
<dbReference type="InterPro" id="IPR009057">
    <property type="entry name" value="Homeodomain-like_sf"/>
</dbReference>
<gene>
    <name evidence="1" type="ORF">HPC62_12190</name>
</gene>
<protein>
    <submittedName>
        <fullName evidence="1">DUF433 domain-containing protein</fullName>
    </submittedName>
</protein>
<name>A0A6M8BJ05_9CYAN</name>
<dbReference type="PANTHER" id="PTHR34849:SF1">
    <property type="entry name" value="SLR0770 PROTEIN"/>
    <property type="match status" value="1"/>
</dbReference>
<dbReference type="EMBL" id="CP053661">
    <property type="protein sequence ID" value="QKD84927.1"/>
    <property type="molecule type" value="Genomic_DNA"/>
</dbReference>
<keyword evidence="2" id="KW-1185">Reference proteome</keyword>
<evidence type="ECO:0000313" key="2">
    <source>
        <dbReference type="Proteomes" id="UP000505210"/>
    </source>
</evidence>